<evidence type="ECO:0000313" key="1">
    <source>
        <dbReference type="EMBL" id="CAK1590312.1"/>
    </source>
</evidence>
<dbReference type="EMBL" id="CAVLGL010000085">
    <property type="protein sequence ID" value="CAK1590312.1"/>
    <property type="molecule type" value="Genomic_DNA"/>
</dbReference>
<keyword evidence="2" id="KW-1185">Reference proteome</keyword>
<sequence>MASRSRMPSMNVCTRFPTMSAGTDWYAFRTSFSTSRAHCCRSDVEPKVCMKTTQTSYSYDEFYGSQSNTNFFAPIKHYHGDNCKITNPLERDKEIRELLGIQPSRPAVPRPVTQDYLSGIFCRDAQYRFKRNSDLKPSKRSIAACMSRSSDCKCCKSERKVNKSKQCKLIKTKTTTTQYDIRSPTPCCSQQPHDSCDMQQLVLNRNIQVYLQIEQFTKQKPIMLTRKQYDKLKKTIKSTVKLKLKNQDKCKSNIFKAYSVVSSGHVKKVPKKRSSVGCTQGIQTFKCGKKSRRQMTKDDRSCSSKEPRRGSCVCQAIQTVASKRSLDRKTMCNTYVLFKDQNIDESANSSAEDVPRQARSSLEIRYANVAYKRVTFSSTNVGQFATESLYSKQKDNYSMYSLLKRHKKTATPNLGTSAYSLYSEATGSDQSIKYLLSPRGSKQKRPLLRRLMSCLVMHSARASNIKIPCGLTSKVSGVNSSIDSYYISTSLGAIEVTSSMYDTSASYYSNHTILPVNKTKTGFLRSVRGFLASRRS</sequence>
<proteinExistence type="predicted"/>
<accession>A0AAV1L8E8</accession>
<dbReference type="Proteomes" id="UP001314205">
    <property type="component" value="Unassembled WGS sequence"/>
</dbReference>
<gene>
    <name evidence="1" type="ORF">PARMNEM_LOCUS10690</name>
</gene>
<protein>
    <submittedName>
        <fullName evidence="1">Uncharacterized protein</fullName>
    </submittedName>
</protein>
<comment type="caution">
    <text evidence="1">The sequence shown here is derived from an EMBL/GenBank/DDBJ whole genome shotgun (WGS) entry which is preliminary data.</text>
</comment>
<reference evidence="1 2" key="1">
    <citation type="submission" date="2023-11" db="EMBL/GenBank/DDBJ databases">
        <authorList>
            <person name="Hedman E."/>
            <person name="Englund M."/>
            <person name="Stromberg M."/>
            <person name="Nyberg Akerstrom W."/>
            <person name="Nylinder S."/>
            <person name="Jareborg N."/>
            <person name="Kallberg Y."/>
            <person name="Kronander E."/>
        </authorList>
    </citation>
    <scope>NUCLEOTIDE SEQUENCE [LARGE SCALE GENOMIC DNA]</scope>
</reference>
<evidence type="ECO:0000313" key="2">
    <source>
        <dbReference type="Proteomes" id="UP001314205"/>
    </source>
</evidence>
<dbReference type="AlphaFoldDB" id="A0AAV1L8E8"/>
<name>A0AAV1L8E8_9NEOP</name>
<organism evidence="1 2">
    <name type="scientific">Parnassius mnemosyne</name>
    <name type="common">clouded apollo</name>
    <dbReference type="NCBI Taxonomy" id="213953"/>
    <lineage>
        <taxon>Eukaryota</taxon>
        <taxon>Metazoa</taxon>
        <taxon>Ecdysozoa</taxon>
        <taxon>Arthropoda</taxon>
        <taxon>Hexapoda</taxon>
        <taxon>Insecta</taxon>
        <taxon>Pterygota</taxon>
        <taxon>Neoptera</taxon>
        <taxon>Endopterygota</taxon>
        <taxon>Lepidoptera</taxon>
        <taxon>Glossata</taxon>
        <taxon>Ditrysia</taxon>
        <taxon>Papilionoidea</taxon>
        <taxon>Papilionidae</taxon>
        <taxon>Parnassiinae</taxon>
        <taxon>Parnassini</taxon>
        <taxon>Parnassius</taxon>
        <taxon>Driopa</taxon>
    </lineage>
</organism>